<comment type="caution">
    <text evidence="2">The sequence shown here is derived from an EMBL/GenBank/DDBJ whole genome shotgun (WGS) entry which is preliminary data.</text>
</comment>
<organism evidence="2">
    <name type="scientific">mine drainage metagenome</name>
    <dbReference type="NCBI Taxonomy" id="410659"/>
    <lineage>
        <taxon>unclassified sequences</taxon>
        <taxon>metagenomes</taxon>
        <taxon>ecological metagenomes</taxon>
    </lineage>
</organism>
<dbReference type="EMBL" id="CABR01000056">
    <property type="protein sequence ID" value="CBI09887.1"/>
    <property type="molecule type" value="Genomic_DNA"/>
</dbReference>
<protein>
    <submittedName>
        <fullName evidence="2">Uncharacterized protein</fullName>
    </submittedName>
</protein>
<evidence type="ECO:0000256" key="1">
    <source>
        <dbReference type="SAM" id="MobiDB-lite"/>
    </source>
</evidence>
<proteinExistence type="predicted"/>
<accession>E6QRL5</accession>
<name>E6QRL5_9ZZZZ</name>
<dbReference type="AlphaFoldDB" id="E6QRL5"/>
<feature type="region of interest" description="Disordered" evidence="1">
    <location>
        <begin position="41"/>
        <end position="61"/>
    </location>
</feature>
<gene>
    <name evidence="2" type="ORF">CARN7_0634</name>
</gene>
<reference evidence="2" key="1">
    <citation type="submission" date="2009-10" db="EMBL/GenBank/DDBJ databases">
        <title>Diversity of trophic interactions inside an arsenic-rich microbial ecosystem.</title>
        <authorList>
            <person name="Bertin P.N."/>
            <person name="Heinrich-Salmeron A."/>
            <person name="Pelletier E."/>
            <person name="Goulhen-Chollet F."/>
            <person name="Arsene-Ploetze F."/>
            <person name="Gallien S."/>
            <person name="Calteau A."/>
            <person name="Vallenet D."/>
            <person name="Casiot C."/>
            <person name="Chane-Woon-Ming B."/>
            <person name="Giloteaux L."/>
            <person name="Barakat M."/>
            <person name="Bonnefoy V."/>
            <person name="Bruneel O."/>
            <person name="Chandler M."/>
            <person name="Cleiss J."/>
            <person name="Duran R."/>
            <person name="Elbaz-Poulichet F."/>
            <person name="Fonknechten N."/>
            <person name="Lauga B."/>
            <person name="Mornico D."/>
            <person name="Ortet P."/>
            <person name="Schaeffer C."/>
            <person name="Siguier P."/>
            <person name="Alexander Thil Smith A."/>
            <person name="Van Dorsselaer A."/>
            <person name="Weissenbach J."/>
            <person name="Medigue C."/>
            <person name="Le Paslier D."/>
        </authorList>
    </citation>
    <scope>NUCLEOTIDE SEQUENCE</scope>
</reference>
<sequence>MCDLTCNCVQRQVARCATNTRSVFLQKLRTVALKLTEQPGHHLEGRRLGPGLSMRTKTRHSRLREHDGANRLFELIFAS</sequence>
<evidence type="ECO:0000313" key="2">
    <source>
        <dbReference type="EMBL" id="CBI09887.1"/>
    </source>
</evidence>